<evidence type="ECO:0000256" key="3">
    <source>
        <dbReference type="ARBA" id="ARBA00022692"/>
    </source>
</evidence>
<keyword evidence="2" id="KW-1003">Cell membrane</keyword>
<gene>
    <name evidence="7" type="ORF">DRJ04_05600</name>
</gene>
<dbReference type="Gene3D" id="1.20.1250.20">
    <property type="entry name" value="MFS general substrate transporter like domains"/>
    <property type="match status" value="1"/>
</dbReference>
<dbReference type="InterPro" id="IPR036259">
    <property type="entry name" value="MFS_trans_sf"/>
</dbReference>
<dbReference type="GO" id="GO:0022857">
    <property type="term" value="F:transmembrane transporter activity"/>
    <property type="evidence" value="ECO:0007669"/>
    <property type="project" value="InterPro"/>
</dbReference>
<feature type="transmembrane region" description="Helical" evidence="6">
    <location>
        <begin position="148"/>
        <end position="169"/>
    </location>
</feature>
<dbReference type="PANTHER" id="PTHR42688:SF1">
    <property type="entry name" value="BLR5212 PROTEIN"/>
    <property type="match status" value="1"/>
</dbReference>
<organism evidence="7 8">
    <name type="scientific">Aerophobetes bacterium</name>
    <dbReference type="NCBI Taxonomy" id="2030807"/>
    <lineage>
        <taxon>Bacteria</taxon>
        <taxon>Candidatus Aerophobota</taxon>
    </lineage>
</organism>
<comment type="subcellular location">
    <subcellularLocation>
        <location evidence="1">Cell membrane</location>
        <topology evidence="1">Multi-pass membrane protein</topology>
    </subcellularLocation>
</comment>
<evidence type="ECO:0000256" key="1">
    <source>
        <dbReference type="ARBA" id="ARBA00004651"/>
    </source>
</evidence>
<dbReference type="GO" id="GO:0005886">
    <property type="term" value="C:plasma membrane"/>
    <property type="evidence" value="ECO:0007669"/>
    <property type="project" value="UniProtKB-SubCell"/>
</dbReference>
<feature type="transmembrane region" description="Helical" evidence="6">
    <location>
        <begin position="43"/>
        <end position="61"/>
    </location>
</feature>
<proteinExistence type="predicted"/>
<dbReference type="InterPro" id="IPR052425">
    <property type="entry name" value="Uncharacterized_MFS-type"/>
</dbReference>
<evidence type="ECO:0000256" key="5">
    <source>
        <dbReference type="ARBA" id="ARBA00023136"/>
    </source>
</evidence>
<feature type="transmembrane region" description="Helical" evidence="6">
    <location>
        <begin position="222"/>
        <end position="244"/>
    </location>
</feature>
<name>A0A662DFL7_UNCAE</name>
<feature type="transmembrane region" description="Helical" evidence="6">
    <location>
        <begin position="250"/>
        <end position="273"/>
    </location>
</feature>
<dbReference type="PANTHER" id="PTHR42688">
    <property type="entry name" value="CONSERVED PROTEIN"/>
    <property type="match status" value="1"/>
</dbReference>
<evidence type="ECO:0000256" key="4">
    <source>
        <dbReference type="ARBA" id="ARBA00022989"/>
    </source>
</evidence>
<dbReference type="CDD" id="cd17370">
    <property type="entry name" value="MFS_MJ1317_like"/>
    <property type="match status" value="1"/>
</dbReference>
<keyword evidence="3 6" id="KW-0812">Transmembrane</keyword>
<evidence type="ECO:0000256" key="6">
    <source>
        <dbReference type="SAM" id="Phobius"/>
    </source>
</evidence>
<evidence type="ECO:0000313" key="7">
    <source>
        <dbReference type="EMBL" id="RLE12746.1"/>
    </source>
</evidence>
<evidence type="ECO:0000313" key="8">
    <source>
        <dbReference type="Proteomes" id="UP000280417"/>
    </source>
</evidence>
<feature type="non-terminal residue" evidence="7">
    <location>
        <position position="274"/>
    </location>
</feature>
<dbReference type="Pfam" id="PF07690">
    <property type="entry name" value="MFS_1"/>
    <property type="match status" value="1"/>
</dbReference>
<feature type="transmembrane region" description="Helical" evidence="6">
    <location>
        <begin position="14"/>
        <end position="31"/>
    </location>
</feature>
<dbReference type="AlphaFoldDB" id="A0A662DFL7"/>
<accession>A0A662DFL7</accession>
<feature type="transmembrane region" description="Helical" evidence="6">
    <location>
        <begin position="175"/>
        <end position="192"/>
    </location>
</feature>
<dbReference type="SUPFAM" id="SSF103473">
    <property type="entry name" value="MFS general substrate transporter"/>
    <property type="match status" value="1"/>
</dbReference>
<keyword evidence="5 6" id="KW-0472">Membrane</keyword>
<keyword evidence="4 6" id="KW-1133">Transmembrane helix</keyword>
<feature type="transmembrane region" description="Helical" evidence="6">
    <location>
        <begin position="81"/>
        <end position="114"/>
    </location>
</feature>
<reference evidence="7 8" key="1">
    <citation type="submission" date="2018-06" db="EMBL/GenBank/DDBJ databases">
        <title>Extensive metabolic versatility and redundancy in microbially diverse, dynamic hydrothermal sediments.</title>
        <authorList>
            <person name="Dombrowski N."/>
            <person name="Teske A."/>
            <person name="Baker B.J."/>
        </authorList>
    </citation>
    <scope>NUCLEOTIDE SEQUENCE [LARGE SCALE GENOMIC DNA]</scope>
    <source>
        <strain evidence="7">B3_G15</strain>
    </source>
</reference>
<sequence>MRPSPSSSNIEKRIAFHFIILLGVVSLFGDITYEGARSVTGPFLLTLGANAAIVGLVAGVGESIGYALRLVSGLIADRTKAYWVLVFIGYGLILSIPLLALANIWQVAAIFIILERTGKAIRTPARDTILSHATKKVGRGWGFGIHEALDQVGAFAGPLVFSAVFFLGAGFKEGFTILWIPAILTLFILALAKKKVPSPEKLEAPSGKLKEGSLKTGLPGVFWWYSLFIFLAVAGFASFPLISFHFKNYSIFPISLIPLLYAVAMGVDALMALA</sequence>
<dbReference type="Proteomes" id="UP000280417">
    <property type="component" value="Unassembled WGS sequence"/>
</dbReference>
<dbReference type="InterPro" id="IPR011701">
    <property type="entry name" value="MFS"/>
</dbReference>
<dbReference type="EMBL" id="QMQA01000142">
    <property type="protein sequence ID" value="RLE12746.1"/>
    <property type="molecule type" value="Genomic_DNA"/>
</dbReference>
<evidence type="ECO:0000256" key="2">
    <source>
        <dbReference type="ARBA" id="ARBA00022475"/>
    </source>
</evidence>
<comment type="caution">
    <text evidence="7">The sequence shown here is derived from an EMBL/GenBank/DDBJ whole genome shotgun (WGS) entry which is preliminary data.</text>
</comment>
<protein>
    <submittedName>
        <fullName evidence="7">MFS transporter</fullName>
    </submittedName>
</protein>